<name>A0A4Z0A4I5_9AGAM</name>
<keyword evidence="2" id="KW-1185">Reference proteome</keyword>
<dbReference type="EMBL" id="SFCI01000244">
    <property type="protein sequence ID" value="TFY81161.1"/>
    <property type="molecule type" value="Genomic_DNA"/>
</dbReference>
<sequence length="340" mass="38647">MSELTGPTASLPNLESLELTDTIVQDGLDFVRRLVFPNTAKAHVRLRHDPDALDCLPSIVLMIALTTSLANDHPEADRFRDPTPLRSLRITHLGGAGISMHLGTEFYSFQDWEGYMPDWRPKYSLSLSLPHHPSELCKIFVLAMCHSLPLEDLEALSIEGEFFFGKREWLYAFGHIEGLRDIRVSGLPIFGFAEMFKKLEGPILDLRNLTDVEKLPTQAEIPIGPVMPALTHLAFEMADFVGSPELLHNLLDGLQLRKDAEMEERTMDSVHIRDCDITEDQFHEFAPRLVGSCQWDMEKSGLRNVWVDEGRYSRRRWHVDDDIDEDEDDGGETDMAIVYG</sequence>
<proteinExistence type="predicted"/>
<reference evidence="1 2" key="1">
    <citation type="submission" date="2019-02" db="EMBL/GenBank/DDBJ databases">
        <title>Genome sequencing of the rare red list fungi Hericium alpestre (H. flagellum).</title>
        <authorList>
            <person name="Buettner E."/>
            <person name="Kellner H."/>
        </authorList>
    </citation>
    <scope>NUCLEOTIDE SEQUENCE [LARGE SCALE GENOMIC DNA]</scope>
    <source>
        <strain evidence="1 2">DSM 108284</strain>
    </source>
</reference>
<accession>A0A4Z0A4I5</accession>
<dbReference type="Proteomes" id="UP000298061">
    <property type="component" value="Unassembled WGS sequence"/>
</dbReference>
<comment type="caution">
    <text evidence="1">The sequence shown here is derived from an EMBL/GenBank/DDBJ whole genome shotgun (WGS) entry which is preliminary data.</text>
</comment>
<evidence type="ECO:0000313" key="2">
    <source>
        <dbReference type="Proteomes" id="UP000298061"/>
    </source>
</evidence>
<protein>
    <submittedName>
        <fullName evidence="1">Uncharacterized protein</fullName>
    </submittedName>
</protein>
<dbReference type="OrthoDB" id="2884925at2759"/>
<evidence type="ECO:0000313" key="1">
    <source>
        <dbReference type="EMBL" id="TFY81161.1"/>
    </source>
</evidence>
<organism evidence="1 2">
    <name type="scientific">Hericium alpestre</name>
    <dbReference type="NCBI Taxonomy" id="135208"/>
    <lineage>
        <taxon>Eukaryota</taxon>
        <taxon>Fungi</taxon>
        <taxon>Dikarya</taxon>
        <taxon>Basidiomycota</taxon>
        <taxon>Agaricomycotina</taxon>
        <taxon>Agaricomycetes</taxon>
        <taxon>Russulales</taxon>
        <taxon>Hericiaceae</taxon>
        <taxon>Hericium</taxon>
    </lineage>
</organism>
<gene>
    <name evidence="1" type="ORF">EWM64_g2855</name>
</gene>
<dbReference type="AlphaFoldDB" id="A0A4Z0A4I5"/>